<accession>A0A066YGE3</accession>
<organism evidence="1 2">
    <name type="scientific">Kitasatospora cheerisanensis KCTC 2395</name>
    <dbReference type="NCBI Taxonomy" id="1348663"/>
    <lineage>
        <taxon>Bacteria</taxon>
        <taxon>Bacillati</taxon>
        <taxon>Actinomycetota</taxon>
        <taxon>Actinomycetes</taxon>
        <taxon>Kitasatosporales</taxon>
        <taxon>Streptomycetaceae</taxon>
        <taxon>Kitasatospora</taxon>
    </lineage>
</organism>
<protein>
    <submittedName>
        <fullName evidence="1">Uncharacterized protein</fullName>
    </submittedName>
</protein>
<gene>
    <name evidence="1" type="ORF">KCH_77150</name>
</gene>
<proteinExistence type="predicted"/>
<dbReference type="Proteomes" id="UP000027178">
    <property type="component" value="Unassembled WGS sequence"/>
</dbReference>
<dbReference type="EMBL" id="JNBY01000172">
    <property type="protein sequence ID" value="KDN80568.1"/>
    <property type="molecule type" value="Genomic_DNA"/>
</dbReference>
<dbReference type="HOGENOM" id="CLU_3044320_0_0_11"/>
<reference evidence="1 2" key="1">
    <citation type="submission" date="2014-05" db="EMBL/GenBank/DDBJ databases">
        <title>Draft Genome Sequence of Kitasatospora cheerisanensis KCTC 2395.</title>
        <authorList>
            <person name="Nam D.H."/>
        </authorList>
    </citation>
    <scope>NUCLEOTIDE SEQUENCE [LARGE SCALE GENOMIC DNA]</scope>
    <source>
        <strain evidence="1 2">KCTC 2395</strain>
    </source>
</reference>
<sequence length="54" mass="5907">MWSTNDRLQAYWGRQGFQHVRTVVGGGIGGAGVAGWLGQRAAHRSDRHGFVEVI</sequence>
<evidence type="ECO:0000313" key="1">
    <source>
        <dbReference type="EMBL" id="KDN80568.1"/>
    </source>
</evidence>
<evidence type="ECO:0000313" key="2">
    <source>
        <dbReference type="Proteomes" id="UP000027178"/>
    </source>
</evidence>
<comment type="caution">
    <text evidence="1">The sequence shown here is derived from an EMBL/GenBank/DDBJ whole genome shotgun (WGS) entry which is preliminary data.</text>
</comment>
<name>A0A066YGE3_9ACTN</name>
<keyword evidence="2" id="KW-1185">Reference proteome</keyword>
<dbReference type="AlphaFoldDB" id="A0A066YGE3"/>